<feature type="domain" description="PPM-type phosphatase" evidence="2">
    <location>
        <begin position="128"/>
        <end position="372"/>
    </location>
</feature>
<dbReference type="InterPro" id="IPR001932">
    <property type="entry name" value="PPM-type_phosphatase-like_dom"/>
</dbReference>
<keyword evidence="4" id="KW-1185">Reference proteome</keyword>
<evidence type="ECO:0000256" key="1">
    <source>
        <dbReference type="SAM" id="MobiDB-lite"/>
    </source>
</evidence>
<dbReference type="Proteomes" id="UP000323380">
    <property type="component" value="Unassembled WGS sequence"/>
</dbReference>
<gene>
    <name evidence="3" type="ORF">FXF69_10420</name>
</gene>
<dbReference type="RefSeq" id="WP_067902227.1">
    <property type="nucleotide sequence ID" value="NZ_VSFG01000001.1"/>
</dbReference>
<evidence type="ECO:0000259" key="2">
    <source>
        <dbReference type="PROSITE" id="PS51746"/>
    </source>
</evidence>
<feature type="compositionally biased region" description="Pro residues" evidence="1">
    <location>
        <begin position="33"/>
        <end position="58"/>
    </location>
</feature>
<dbReference type="SMART" id="SM00332">
    <property type="entry name" value="PP2Cc"/>
    <property type="match status" value="1"/>
</dbReference>
<evidence type="ECO:0000313" key="4">
    <source>
        <dbReference type="Proteomes" id="UP000323380"/>
    </source>
</evidence>
<proteinExistence type="predicted"/>
<dbReference type="PROSITE" id="PS51746">
    <property type="entry name" value="PPM_2"/>
    <property type="match status" value="1"/>
</dbReference>
<dbReference type="EMBL" id="VSFG01000001">
    <property type="protein sequence ID" value="TYB49467.1"/>
    <property type="molecule type" value="Genomic_DNA"/>
</dbReference>
<feature type="region of interest" description="Disordered" evidence="1">
    <location>
        <begin position="27"/>
        <end position="79"/>
    </location>
</feature>
<dbReference type="Gene3D" id="3.60.40.10">
    <property type="entry name" value="PPM-type phosphatase domain"/>
    <property type="match status" value="1"/>
</dbReference>
<organism evidence="3 4">
    <name type="scientific">Actinomadura chibensis</name>
    <dbReference type="NCBI Taxonomy" id="392828"/>
    <lineage>
        <taxon>Bacteria</taxon>
        <taxon>Bacillati</taxon>
        <taxon>Actinomycetota</taxon>
        <taxon>Actinomycetes</taxon>
        <taxon>Streptosporangiales</taxon>
        <taxon>Thermomonosporaceae</taxon>
        <taxon>Actinomadura</taxon>
    </lineage>
</organism>
<accession>A0A5D0NY86</accession>
<comment type="caution">
    <text evidence="3">The sequence shown here is derived from an EMBL/GenBank/DDBJ whole genome shotgun (WGS) entry which is preliminary data.</text>
</comment>
<dbReference type="InterPro" id="IPR036457">
    <property type="entry name" value="PPM-type-like_dom_sf"/>
</dbReference>
<sequence length="380" mass="38479">MDADQHTHAGPCHGCGQPVRRGERFCEQCGRPAPAPPVHPSGPGGMPPAPPAARPVQPPGDAAPVTRAERPAPAGARATRADLPVISECEDCGGGVIGADGYCEECGLRRASSADSARGHVETDLGPLAAAVSDRGLRRRRNEDAVSLAALPAGACAVVCDGVATAPGSDEASRRAADAAAAVLSGRVGVGMDPRAATRAAAERAAEVVTSLATGRNPDDAPACTFVSAVVDRTGVTVGWVGDSRAYWLAPGGSSLLTRDDSWAARMVERGELSEAAAWADRRAHVLTAWLGADAGAVEARVTAFRPAVPGLVMLCSDGLWNHLPEPSALAAVAFAAGAADPAGPAGAARRLLRAALDAGGHDNVTVAVIPYPTSREPGR</sequence>
<dbReference type="AlphaFoldDB" id="A0A5D0NY86"/>
<name>A0A5D0NY86_9ACTN</name>
<dbReference type="STRING" id="1220554.GCA_001552135_07081"/>
<reference evidence="3 4" key="1">
    <citation type="submission" date="2019-08" db="EMBL/GenBank/DDBJ databases">
        <title>Actinomadura sp. nov. CYP1-5 isolated from mountain soil.</title>
        <authorList>
            <person name="Songsumanus A."/>
            <person name="Kuncharoen N."/>
            <person name="Kudo T."/>
            <person name="Yuki M."/>
            <person name="Igarashi Y."/>
            <person name="Tanasupawat S."/>
        </authorList>
    </citation>
    <scope>NUCLEOTIDE SEQUENCE [LARGE SCALE GENOMIC DNA]</scope>
    <source>
        <strain evidence="3 4">JCM 14158</strain>
    </source>
</reference>
<protein>
    <submittedName>
        <fullName evidence="3">Serine/threonine protein phosphatase</fullName>
    </submittedName>
</protein>
<dbReference type="SUPFAM" id="SSF81606">
    <property type="entry name" value="PP2C-like"/>
    <property type="match status" value="1"/>
</dbReference>
<dbReference type="SMART" id="SM00331">
    <property type="entry name" value="PP2C_SIG"/>
    <property type="match status" value="1"/>
</dbReference>
<evidence type="ECO:0000313" key="3">
    <source>
        <dbReference type="EMBL" id="TYB49467.1"/>
    </source>
</evidence>
<dbReference type="Pfam" id="PF13672">
    <property type="entry name" value="PP2C_2"/>
    <property type="match status" value="1"/>
</dbReference>